<dbReference type="Proteomes" id="UP001060085">
    <property type="component" value="Linkage Group LG05"/>
</dbReference>
<proteinExistence type="predicted"/>
<dbReference type="EMBL" id="CM044705">
    <property type="protein sequence ID" value="KAI5662758.1"/>
    <property type="molecule type" value="Genomic_DNA"/>
</dbReference>
<comment type="caution">
    <text evidence="1">The sequence shown here is derived from an EMBL/GenBank/DDBJ whole genome shotgun (WGS) entry which is preliminary data.</text>
</comment>
<accession>A0ACC0AP70</accession>
<protein>
    <submittedName>
        <fullName evidence="1">Uncharacterized protein</fullName>
    </submittedName>
</protein>
<gene>
    <name evidence="1" type="ORF">M9H77_22081</name>
</gene>
<organism evidence="1 2">
    <name type="scientific">Catharanthus roseus</name>
    <name type="common">Madagascar periwinkle</name>
    <name type="synonym">Vinca rosea</name>
    <dbReference type="NCBI Taxonomy" id="4058"/>
    <lineage>
        <taxon>Eukaryota</taxon>
        <taxon>Viridiplantae</taxon>
        <taxon>Streptophyta</taxon>
        <taxon>Embryophyta</taxon>
        <taxon>Tracheophyta</taxon>
        <taxon>Spermatophyta</taxon>
        <taxon>Magnoliopsida</taxon>
        <taxon>eudicotyledons</taxon>
        <taxon>Gunneridae</taxon>
        <taxon>Pentapetalae</taxon>
        <taxon>asterids</taxon>
        <taxon>lamiids</taxon>
        <taxon>Gentianales</taxon>
        <taxon>Apocynaceae</taxon>
        <taxon>Rauvolfioideae</taxon>
        <taxon>Vinceae</taxon>
        <taxon>Catharanthinae</taxon>
        <taxon>Catharanthus</taxon>
    </lineage>
</organism>
<keyword evidence="2" id="KW-1185">Reference proteome</keyword>
<evidence type="ECO:0000313" key="1">
    <source>
        <dbReference type="EMBL" id="KAI5662758.1"/>
    </source>
</evidence>
<sequence>MSSSEVSEEKGSSAYESGGGAKDDRNSIALILRNADKQDVILMALGTFGAIGDGISTNCFLIFVIDLFNSLGYGKKPQDHHGYFMSEIEKCSLYFVYLGLAVTVVAFMEGYCWSKTSERQVLRLRYKYLEAVLRQEVGFFDSQEATTSEIVDSISKDTSLIQEVLSEKVPKFLMNISVFISGLIFSTYSSWRLSLVAFPTLLLLIIPGMVYGKYLLYLSKKSFKEYGKANAIAGQALSSIKTVYSFTAESSILEKYGIILERTTKLGIKQGIAKGLAVGSTGISFAIWAFLAWYGSHLIMYKGESGGRIYAAGISFVLGGFSLGMALPEVKYFTEASVAMSKMFERIDRIPEINDDEKTGGIVLDKIRGKLEFENVKFIYPSRPDSIVLKDFNLKIEAGKTVALVGASGSGKSTAIALVQRFYDANVGIVRIDGVDIKTLQLKWLRQQMGLVSQEHGLFGTTIIENIRFGKHDATMDEVVAAAMAANAHDFIRQLPEGYETKVGERGALLSGGQKQRIAIARAIIRNPVILLLDEATSALDSESERLVQNALDHASMGRTTLVVAHKLSTVRNADVIAVLSSGSIAEIGTHDELVNKNGHYAKMAKFQRHISCVDNNENNSESLLISSVARSSGGKKSTTRSSPATFSSPLPTSHSTSNGPAAPNYPSPSFYRLLSLNSPEWKQGLIGCFSAIAFGTVQPVYALTIGGMISAFFLHNHEEMQSRIRTYSFIFTSLCLASMIVNISQHYNFAYMGEHLTKRIRLKLLEKILTFEAAWFDEDKNSSGILCSRLSNEASLVKSLVADRISLLIQTTSAVTTAMVIGLIVAWKLALVMIAVQPLTILCFYTRKVLLSTISSKFVKAQYHSTQVAVEAVYNHRIVTSYGSVRKVVEIFDEAQDEARKEARKKSWMAGIGMGSAQGLTFISWALDFWYGGKLVNSGNISAGDVFKTFFVLVSTGKVIAEAGSMTSDLAKSSAAVASIFAILDRKSLIPGTYNVDDGTNGTKMKKMSGGIEMKRVDFTYPSRPGIRVLNGFSLQLKPGTSVGLVGKSGCGKSTVIGLIQRFYDVTGGTIKVDQVDIRLLDIGWYRRQMALVSQDPVIYSGTIRDNIVFGKPDASENEIVDAARAANAHEFISALKNGYDTECGERGVQLSGGQKQRIAIARAIIRDPSILLLDEATSALDVQSEQVVQEALDRIMLGRTTVVVAHRLNTIKNVDYIAFVSDGKVVEQGSYSQLKNKRGVFFNLLNLQKV</sequence>
<evidence type="ECO:0000313" key="2">
    <source>
        <dbReference type="Proteomes" id="UP001060085"/>
    </source>
</evidence>
<reference evidence="2" key="1">
    <citation type="journal article" date="2023" name="Nat. Plants">
        <title>Single-cell RNA sequencing provides a high-resolution roadmap for understanding the multicellular compartmentation of specialized metabolism.</title>
        <authorList>
            <person name="Sun S."/>
            <person name="Shen X."/>
            <person name="Li Y."/>
            <person name="Li Y."/>
            <person name="Wang S."/>
            <person name="Li R."/>
            <person name="Zhang H."/>
            <person name="Shen G."/>
            <person name="Guo B."/>
            <person name="Wei J."/>
            <person name="Xu J."/>
            <person name="St-Pierre B."/>
            <person name="Chen S."/>
            <person name="Sun C."/>
        </authorList>
    </citation>
    <scope>NUCLEOTIDE SEQUENCE [LARGE SCALE GENOMIC DNA]</scope>
</reference>
<name>A0ACC0AP70_CATRO</name>